<evidence type="ECO:0000256" key="1">
    <source>
        <dbReference type="SAM" id="MobiDB-lite"/>
    </source>
</evidence>
<evidence type="ECO:0000313" key="4">
    <source>
        <dbReference type="Proteomes" id="UP000234781"/>
    </source>
</evidence>
<gene>
    <name evidence="3" type="ORF">CYJ98_001285</name>
</gene>
<keyword evidence="2" id="KW-0732">Signal</keyword>
<sequence>MKKLIQMTSLMVAAAGLVLAPVASAHGKHEMHPKQERMYKKAKPQKMKKPAPKAKHHAAKPKQHQEHRHEHH</sequence>
<feature type="region of interest" description="Disordered" evidence="1">
    <location>
        <begin position="26"/>
        <end position="72"/>
    </location>
</feature>
<dbReference type="EMBL" id="CP136962">
    <property type="protein sequence ID" value="WOS98316.1"/>
    <property type="molecule type" value="Genomic_DNA"/>
</dbReference>
<feature type="compositionally biased region" description="Basic residues" evidence="1">
    <location>
        <begin position="40"/>
        <end position="62"/>
    </location>
</feature>
<accession>A0A9X7F8J4</accession>
<feature type="signal peptide" evidence="2">
    <location>
        <begin position="1"/>
        <end position="25"/>
    </location>
</feature>
<protein>
    <submittedName>
        <fullName evidence="3">Uncharacterized protein</fullName>
    </submittedName>
</protein>
<keyword evidence="4" id="KW-1185">Reference proteome</keyword>
<dbReference type="RefSeq" id="WP_101756132.1">
    <property type="nucleotide sequence ID" value="NZ_CP136962.1"/>
</dbReference>
<evidence type="ECO:0000313" key="3">
    <source>
        <dbReference type="EMBL" id="WOS98316.1"/>
    </source>
</evidence>
<reference evidence="3 4" key="2">
    <citation type="submission" date="2023-10" db="EMBL/GenBank/DDBJ databases">
        <authorList>
            <person name="Choi B."/>
        </authorList>
    </citation>
    <scope>NUCLEOTIDE SEQUENCE [LARGE SCALE GENOMIC DNA]</scope>
    <source>
        <strain evidence="3 4">UMB0023</strain>
    </source>
</reference>
<dbReference type="AlphaFoldDB" id="A0A9X7F8J4"/>
<name>A0A9X7F8J4_NEIPE</name>
<organism evidence="3 4">
    <name type="scientific">Neisseria perflava</name>
    <dbReference type="NCBI Taxonomy" id="33053"/>
    <lineage>
        <taxon>Bacteria</taxon>
        <taxon>Pseudomonadati</taxon>
        <taxon>Pseudomonadota</taxon>
        <taxon>Betaproteobacteria</taxon>
        <taxon>Neisseriales</taxon>
        <taxon>Neisseriaceae</taxon>
        <taxon>Neisseria</taxon>
    </lineage>
</organism>
<feature type="chain" id="PRO_5043355421" evidence="2">
    <location>
        <begin position="26"/>
        <end position="72"/>
    </location>
</feature>
<feature type="compositionally biased region" description="Basic and acidic residues" evidence="1">
    <location>
        <begin position="27"/>
        <end position="39"/>
    </location>
</feature>
<feature type="compositionally biased region" description="Basic and acidic residues" evidence="1">
    <location>
        <begin position="63"/>
        <end position="72"/>
    </location>
</feature>
<dbReference type="Proteomes" id="UP000234781">
    <property type="component" value="Chromosome"/>
</dbReference>
<reference evidence="4" key="1">
    <citation type="submission" date="2017-12" db="EMBL/GenBank/DDBJ databases">
        <title>Phylogenetic diversity of female urinary microbiome.</title>
        <authorList>
            <person name="Thomas-White K."/>
            <person name="Wolfe A.J."/>
        </authorList>
    </citation>
    <scope>NUCLEOTIDE SEQUENCE [LARGE SCALE GENOMIC DNA]</scope>
    <source>
        <strain evidence="4">UMB0023</strain>
    </source>
</reference>
<evidence type="ECO:0000256" key="2">
    <source>
        <dbReference type="SAM" id="SignalP"/>
    </source>
</evidence>
<proteinExistence type="predicted"/>